<evidence type="ECO:0000313" key="3">
    <source>
        <dbReference type="Proteomes" id="UP000316270"/>
    </source>
</evidence>
<feature type="region of interest" description="Disordered" evidence="1">
    <location>
        <begin position="1"/>
        <end position="45"/>
    </location>
</feature>
<dbReference type="Proteomes" id="UP000316270">
    <property type="component" value="Chromosome 9"/>
</dbReference>
<dbReference type="OrthoDB" id="10449904at2759"/>
<evidence type="ECO:0000313" key="2">
    <source>
        <dbReference type="EMBL" id="QDS73494.1"/>
    </source>
</evidence>
<dbReference type="AlphaFoldDB" id="A0A517LD02"/>
<keyword evidence="3" id="KW-1185">Reference proteome</keyword>
<organism evidence="2 3">
    <name type="scientific">Venturia effusa</name>
    <dbReference type="NCBI Taxonomy" id="50376"/>
    <lineage>
        <taxon>Eukaryota</taxon>
        <taxon>Fungi</taxon>
        <taxon>Dikarya</taxon>
        <taxon>Ascomycota</taxon>
        <taxon>Pezizomycotina</taxon>
        <taxon>Dothideomycetes</taxon>
        <taxon>Pleosporomycetidae</taxon>
        <taxon>Venturiales</taxon>
        <taxon>Venturiaceae</taxon>
        <taxon>Venturia</taxon>
    </lineage>
</organism>
<gene>
    <name evidence="2" type="ORF">FKW77_009227</name>
</gene>
<accession>A0A517LD02</accession>
<reference evidence="2 3" key="1">
    <citation type="submission" date="2019-07" db="EMBL/GenBank/DDBJ databases">
        <title>Finished genome of Venturia effusa.</title>
        <authorList>
            <person name="Young C.A."/>
            <person name="Cox M.P."/>
            <person name="Ganley A.R.D."/>
            <person name="David W.J."/>
        </authorList>
    </citation>
    <scope>NUCLEOTIDE SEQUENCE [LARGE SCALE GENOMIC DNA]</scope>
    <source>
        <strain evidence="3">albino</strain>
    </source>
</reference>
<proteinExistence type="predicted"/>
<protein>
    <submittedName>
        <fullName evidence="2">Uncharacterized protein</fullName>
    </submittedName>
</protein>
<dbReference type="EMBL" id="CP042193">
    <property type="protein sequence ID" value="QDS73494.1"/>
    <property type="molecule type" value="Genomic_DNA"/>
</dbReference>
<sequence length="815" mass="90460">MSTPTQKSTQCHNVSRRVKSSLSAKVNTKPWKNNKAGRLPRKAAKASPAFIRQELDGETIWTFPNGQIISVPVADQDLAIREGAMIDDDRALSLENWTHLHDKNPLPTPAQRAQGAVNLKGLRLQLLQSVEEGRLFVHPDVTLDECTNSEGELVMLDRLPDGRNVIVPPRFASIDPSPLIDATGDPYILDEAEEHEKAQMPTSRYVNFGTFETSLAISGSGNSVHQDVELEHSTAASTMVLNDAEEMKAAPVTKNLEEASSYQSFDEGYSTGNPAWDPFASDFFEDDDDEIMRLEQERLDHEIMLQTFHGSEDADGDIEMPDYVEPEAEQEAEYCQETENMAVSEETRIDNPLHSTWYQAHLKARAAGSVRQYTATTAAEVNYLIQAPDSPAAELGSYVQGEKYDPFQIYKAVGADPYNGMPVMAACESDTTRRYALLLCAAGHLRECYDIHMEGDRAWPINQNGEALTGCKVPWVSSSMIKDLGDDTQYRLSYPLGARGRVKNEALDTDSYRESSKIRNFSKMRDIWTIQDDLIEEESWPKDNYRCWKSEEDRRRFPKLQFGTEFVTPVDPPEVNETSRAQQFNFEKIPVREFGYSATITVPIKYQFGDFAAPRTDESANEFEALSTTVLVPASDDLANFTVTGPSVPISGSADVDAHARVDGEAEKEFVIEEEFIIEDSASVAPIVIDNNMCLSDAEEGVTDLLAQMARDSSPFQDVPDEDYSSNALGSPVADICCSDKSKDEVSRGDTLGYDSANHREDLSAKVIFQEGAVQASLPEHVPVVSIDGKVCDIYRDKDKCSKVASFSPQSRCPG</sequence>
<feature type="compositionally biased region" description="Polar residues" evidence="1">
    <location>
        <begin position="1"/>
        <end position="13"/>
    </location>
</feature>
<name>A0A517LD02_9PEZI</name>
<evidence type="ECO:0000256" key="1">
    <source>
        <dbReference type="SAM" id="MobiDB-lite"/>
    </source>
</evidence>